<keyword evidence="1" id="KW-0479">Metal-binding</keyword>
<dbReference type="OrthoDB" id="2190619at2759"/>
<name>A0A059EZU3_9MICR</name>
<dbReference type="GO" id="GO:0008270">
    <property type="term" value="F:zinc ion binding"/>
    <property type="evidence" value="ECO:0007669"/>
    <property type="project" value="UniProtKB-KW"/>
</dbReference>
<reference evidence="6" key="1">
    <citation type="submission" date="2013-02" db="EMBL/GenBank/DDBJ databases">
        <authorList>
            <consortium name="The Broad Institute Genome Sequencing Platform"/>
            <person name="Cuomo C."/>
            <person name="Becnel J."/>
            <person name="Sanscrainte N."/>
            <person name="Walker B."/>
            <person name="Young S.K."/>
            <person name="Zeng Q."/>
            <person name="Gargeya S."/>
            <person name="Fitzgerald M."/>
            <person name="Haas B."/>
            <person name="Abouelleil A."/>
            <person name="Alvarado L."/>
            <person name="Arachchi H.M."/>
            <person name="Berlin A.M."/>
            <person name="Chapman S.B."/>
            <person name="Dewar J."/>
            <person name="Goldberg J."/>
            <person name="Griggs A."/>
            <person name="Gujja S."/>
            <person name="Hansen M."/>
            <person name="Howarth C."/>
            <person name="Imamovic A."/>
            <person name="Larimer J."/>
            <person name="McCowan C."/>
            <person name="Murphy C."/>
            <person name="Neiman D."/>
            <person name="Pearson M."/>
            <person name="Priest M."/>
            <person name="Roberts A."/>
            <person name="Saif S."/>
            <person name="Shea T."/>
            <person name="Sisk P."/>
            <person name="Sykes S."/>
            <person name="Wortman J."/>
            <person name="Nusbaum C."/>
            <person name="Birren B."/>
        </authorList>
    </citation>
    <scope>NUCLEOTIDE SEQUENCE [LARGE SCALE GENOMIC DNA]</scope>
    <source>
        <strain evidence="6">PRA339</strain>
    </source>
</reference>
<proteinExistence type="predicted"/>
<feature type="domain" description="SP-RING-type" evidence="4">
    <location>
        <begin position="77"/>
        <end position="131"/>
    </location>
</feature>
<dbReference type="InterPro" id="IPR013083">
    <property type="entry name" value="Znf_RING/FYVE/PHD"/>
</dbReference>
<evidence type="ECO:0000259" key="4">
    <source>
        <dbReference type="Pfam" id="PF11789"/>
    </source>
</evidence>
<evidence type="ECO:0000256" key="2">
    <source>
        <dbReference type="ARBA" id="ARBA00022771"/>
    </source>
</evidence>
<dbReference type="SUPFAM" id="SSF57850">
    <property type="entry name" value="RING/U-box"/>
    <property type="match status" value="1"/>
</dbReference>
<gene>
    <name evidence="5" type="ORF">H312_02336</name>
</gene>
<dbReference type="STRING" id="1288291.A0A059EZU3"/>
<dbReference type="EMBL" id="KK365192">
    <property type="protein sequence ID" value="KCZ80246.1"/>
    <property type="molecule type" value="Genomic_DNA"/>
</dbReference>
<evidence type="ECO:0000313" key="5">
    <source>
        <dbReference type="EMBL" id="KCZ80246.1"/>
    </source>
</evidence>
<dbReference type="AlphaFoldDB" id="A0A059EZU3"/>
<dbReference type="Proteomes" id="UP000030655">
    <property type="component" value="Unassembled WGS sequence"/>
</dbReference>
<protein>
    <recommendedName>
        <fullName evidence="4">SP-RING-type domain-containing protein</fullName>
    </recommendedName>
</protein>
<dbReference type="VEuPathDB" id="MicrosporidiaDB:H312_02336"/>
<keyword evidence="2" id="KW-0863">Zinc-finger</keyword>
<dbReference type="InterPro" id="IPR004181">
    <property type="entry name" value="Znf_MIZ"/>
</dbReference>
<evidence type="ECO:0000256" key="3">
    <source>
        <dbReference type="ARBA" id="ARBA00022833"/>
    </source>
</evidence>
<reference evidence="5 6" key="2">
    <citation type="submission" date="2014-03" db="EMBL/GenBank/DDBJ databases">
        <title>The Genome Sequence of Anncaliia algerae insect isolate PRA339.</title>
        <authorList>
            <consortium name="The Broad Institute Genome Sequencing Platform"/>
            <consortium name="The Broad Institute Genome Sequencing Center for Infectious Disease"/>
            <person name="Cuomo C."/>
            <person name="Becnel J."/>
            <person name="Sanscrainte N."/>
            <person name="Walker B."/>
            <person name="Young S.K."/>
            <person name="Zeng Q."/>
            <person name="Gargeya S."/>
            <person name="Fitzgerald M."/>
            <person name="Haas B."/>
            <person name="Abouelleil A."/>
            <person name="Alvarado L."/>
            <person name="Arachchi H.M."/>
            <person name="Berlin A.M."/>
            <person name="Chapman S.B."/>
            <person name="Dewar J."/>
            <person name="Goldberg J."/>
            <person name="Griggs A."/>
            <person name="Gujja S."/>
            <person name="Hansen M."/>
            <person name="Howarth C."/>
            <person name="Imamovic A."/>
            <person name="Larimer J."/>
            <person name="McCowan C."/>
            <person name="Murphy C."/>
            <person name="Neiman D."/>
            <person name="Pearson M."/>
            <person name="Priest M."/>
            <person name="Roberts A."/>
            <person name="Saif S."/>
            <person name="Shea T."/>
            <person name="Sisk P."/>
            <person name="Sykes S."/>
            <person name="Wortman J."/>
            <person name="Nusbaum C."/>
            <person name="Birren B."/>
        </authorList>
    </citation>
    <scope>NUCLEOTIDE SEQUENCE [LARGE SCALE GENOMIC DNA]</scope>
    <source>
        <strain evidence="5 6">PRA339</strain>
    </source>
</reference>
<accession>A0A059EZU3</accession>
<sequence length="138" mass="16087">MNIEKECINERLKLIEDTLEIIKDFQEEALETIENLVLQKVTLKKKLWCDKNINIEQIKCHSEYINEMLNYTSHKNVQFAKSSSEILCPFSKRPIQEEYKAECGHTMERNSAIQIFKQGKGKGKCPVIGCNRILKNPQ</sequence>
<keyword evidence="3" id="KW-0862">Zinc</keyword>
<dbReference type="Gene3D" id="3.30.40.10">
    <property type="entry name" value="Zinc/RING finger domain, C3HC4 (zinc finger)"/>
    <property type="match status" value="1"/>
</dbReference>
<organism evidence="5 6">
    <name type="scientific">Anncaliia algerae PRA339</name>
    <dbReference type="NCBI Taxonomy" id="1288291"/>
    <lineage>
        <taxon>Eukaryota</taxon>
        <taxon>Fungi</taxon>
        <taxon>Fungi incertae sedis</taxon>
        <taxon>Microsporidia</taxon>
        <taxon>Tubulinosematoidea</taxon>
        <taxon>Tubulinosematidae</taxon>
        <taxon>Anncaliia</taxon>
    </lineage>
</organism>
<dbReference type="Pfam" id="PF11789">
    <property type="entry name" value="zf-Nse"/>
    <property type="match status" value="1"/>
</dbReference>
<dbReference type="HOGENOM" id="CLU_1897779_0_0_1"/>
<keyword evidence="6" id="KW-1185">Reference proteome</keyword>
<evidence type="ECO:0000256" key="1">
    <source>
        <dbReference type="ARBA" id="ARBA00022723"/>
    </source>
</evidence>
<evidence type="ECO:0000313" key="6">
    <source>
        <dbReference type="Proteomes" id="UP000030655"/>
    </source>
</evidence>